<evidence type="ECO:0000256" key="4">
    <source>
        <dbReference type="ARBA" id="ARBA00023004"/>
    </source>
</evidence>
<dbReference type="InterPro" id="IPR001055">
    <property type="entry name" value="Adrenodoxin-like"/>
</dbReference>
<dbReference type="PANTHER" id="PTHR23426">
    <property type="entry name" value="FERREDOXIN/ADRENODOXIN"/>
    <property type="match status" value="1"/>
</dbReference>
<keyword evidence="2" id="KW-0001">2Fe-2S</keyword>
<evidence type="ECO:0000259" key="7">
    <source>
        <dbReference type="PROSITE" id="PS51085"/>
    </source>
</evidence>
<protein>
    <submittedName>
        <fullName evidence="8">Ferredoxin, 2Fe-2S</fullName>
    </submittedName>
</protein>
<accession>A0A1H9G2V1</accession>
<evidence type="ECO:0000313" key="8">
    <source>
        <dbReference type="EMBL" id="SEQ44058.1"/>
    </source>
</evidence>
<dbReference type="InterPro" id="IPR001041">
    <property type="entry name" value="2Fe-2S_ferredoxin-type"/>
</dbReference>
<comment type="similarity">
    <text evidence="1">Belongs to the adrenodoxin/putidaredoxin family.</text>
</comment>
<dbReference type="PROSITE" id="PS51085">
    <property type="entry name" value="2FE2S_FER_2"/>
    <property type="match status" value="1"/>
</dbReference>
<evidence type="ECO:0000313" key="9">
    <source>
        <dbReference type="Proteomes" id="UP000199233"/>
    </source>
</evidence>
<feature type="domain" description="2Fe-2S ferredoxin-type" evidence="7">
    <location>
        <begin position="4"/>
        <end position="109"/>
    </location>
</feature>
<keyword evidence="3" id="KW-0479">Metal-binding</keyword>
<comment type="cofactor">
    <cofactor evidence="6">
        <name>[2Fe-2S] cluster</name>
        <dbReference type="ChEBI" id="CHEBI:190135"/>
    </cofactor>
</comment>
<dbReference type="PANTHER" id="PTHR23426:SF65">
    <property type="entry name" value="FERREDOXIN-2, MITOCHONDRIAL"/>
    <property type="match status" value="1"/>
</dbReference>
<dbReference type="GO" id="GO:0051537">
    <property type="term" value="F:2 iron, 2 sulfur cluster binding"/>
    <property type="evidence" value="ECO:0007669"/>
    <property type="project" value="UniProtKB-KW"/>
</dbReference>
<dbReference type="Pfam" id="PF00111">
    <property type="entry name" value="Fer2"/>
    <property type="match status" value="1"/>
</dbReference>
<evidence type="ECO:0000256" key="3">
    <source>
        <dbReference type="ARBA" id="ARBA00022723"/>
    </source>
</evidence>
<dbReference type="STRING" id="489703.SAMN04488038_106187"/>
<dbReference type="GO" id="GO:0046872">
    <property type="term" value="F:metal ion binding"/>
    <property type="evidence" value="ECO:0007669"/>
    <property type="project" value="UniProtKB-KW"/>
</dbReference>
<evidence type="ECO:0000256" key="5">
    <source>
        <dbReference type="ARBA" id="ARBA00023014"/>
    </source>
</evidence>
<dbReference type="OrthoDB" id="9799640at2"/>
<evidence type="ECO:0000256" key="2">
    <source>
        <dbReference type="ARBA" id="ARBA00022714"/>
    </source>
</evidence>
<keyword evidence="4" id="KW-0408">Iron</keyword>
<reference evidence="8 9" key="1">
    <citation type="submission" date="2016-10" db="EMBL/GenBank/DDBJ databases">
        <authorList>
            <person name="de Groot N.N."/>
        </authorList>
    </citation>
    <scope>NUCLEOTIDE SEQUENCE [LARGE SCALE GENOMIC DNA]</scope>
    <source>
        <strain evidence="8 9">DSM 25927</strain>
    </source>
</reference>
<dbReference type="RefSeq" id="WP_093285041.1">
    <property type="nucleotide sequence ID" value="NZ_FOFS01000006.1"/>
</dbReference>
<dbReference type="AlphaFoldDB" id="A0A1H9G2V1"/>
<dbReference type="SUPFAM" id="SSF54292">
    <property type="entry name" value="2Fe-2S ferredoxin-like"/>
    <property type="match status" value="1"/>
</dbReference>
<keyword evidence="5" id="KW-0411">Iron-sulfur</keyword>
<dbReference type="Proteomes" id="UP000199233">
    <property type="component" value="Unassembled WGS sequence"/>
</dbReference>
<dbReference type="InterPro" id="IPR012675">
    <property type="entry name" value="Beta-grasp_dom_sf"/>
</dbReference>
<name>A0A1H9G2V1_9GAMM</name>
<sequence length="109" mass="11712">MSGLKVTFVQDDGVEKVIEDATPGQSLMEIGRFHGVAGIVGDCGGGCACATCHVYVDEKWQAVIGKPDDIEAATLDMVSEICRDNSRLCCQIQMRKELDGLRLVVAPNL</sequence>
<dbReference type="GO" id="GO:0140647">
    <property type="term" value="P:P450-containing electron transport chain"/>
    <property type="evidence" value="ECO:0007669"/>
    <property type="project" value="InterPro"/>
</dbReference>
<keyword evidence="9" id="KW-1185">Reference proteome</keyword>
<dbReference type="InterPro" id="IPR036010">
    <property type="entry name" value="2Fe-2S_ferredoxin-like_sf"/>
</dbReference>
<dbReference type="GO" id="GO:0009055">
    <property type="term" value="F:electron transfer activity"/>
    <property type="evidence" value="ECO:0007669"/>
    <property type="project" value="TreeGrafter"/>
</dbReference>
<dbReference type="CDD" id="cd00207">
    <property type="entry name" value="fer2"/>
    <property type="match status" value="1"/>
</dbReference>
<gene>
    <name evidence="8" type="ORF">SAMN04488038_106187</name>
</gene>
<dbReference type="EMBL" id="FOFS01000006">
    <property type="protein sequence ID" value="SEQ44058.1"/>
    <property type="molecule type" value="Genomic_DNA"/>
</dbReference>
<organism evidence="8 9">
    <name type="scientific">Solimonas aquatica</name>
    <dbReference type="NCBI Taxonomy" id="489703"/>
    <lineage>
        <taxon>Bacteria</taxon>
        <taxon>Pseudomonadati</taxon>
        <taxon>Pseudomonadota</taxon>
        <taxon>Gammaproteobacteria</taxon>
        <taxon>Nevskiales</taxon>
        <taxon>Nevskiaceae</taxon>
        <taxon>Solimonas</taxon>
    </lineage>
</organism>
<proteinExistence type="inferred from homology"/>
<evidence type="ECO:0000256" key="6">
    <source>
        <dbReference type="ARBA" id="ARBA00034078"/>
    </source>
</evidence>
<dbReference type="Gene3D" id="3.10.20.30">
    <property type="match status" value="1"/>
</dbReference>
<evidence type="ECO:0000256" key="1">
    <source>
        <dbReference type="ARBA" id="ARBA00010914"/>
    </source>
</evidence>